<evidence type="ECO:0000313" key="3">
    <source>
        <dbReference type="Proteomes" id="UP000061432"/>
    </source>
</evidence>
<accession>A0A0C6FA28</accession>
<keyword evidence="2" id="KW-0614">Plasmid</keyword>
<gene>
    <name evidence="2" type="ORF">Maq22A_1p37290</name>
</gene>
<evidence type="ECO:0000256" key="1">
    <source>
        <dbReference type="SAM" id="MobiDB-lite"/>
    </source>
</evidence>
<reference evidence="3" key="2">
    <citation type="submission" date="2015-01" db="EMBL/GenBank/DDBJ databases">
        <title>Complete genome sequence of Methylobacterium aquaticum strain 22A.</title>
        <authorList>
            <person name="Tani A."/>
            <person name="Ogura Y."/>
            <person name="Hayashi T."/>
        </authorList>
    </citation>
    <scope>NUCLEOTIDE SEQUENCE [LARGE SCALE GENOMIC DNA]</scope>
    <source>
        <strain evidence="3">MA-22A</strain>
        <plasmid evidence="3">Plasmid pMaq22A_1p DNA</plasmid>
    </source>
</reference>
<dbReference type="InterPro" id="IPR025227">
    <property type="entry name" value="DUF4169"/>
</dbReference>
<reference evidence="2 3" key="1">
    <citation type="journal article" date="2015" name="Genome Announc.">
        <title>Complete Genome Sequence of Methylobacterium aquaticum Strain 22A, Isolated from Racomitrium japonicum Moss.</title>
        <authorList>
            <person name="Tani A."/>
            <person name="Ogura Y."/>
            <person name="Hayashi T."/>
            <person name="Kimbara K."/>
        </authorList>
    </citation>
    <scope>NUCLEOTIDE SEQUENCE [LARGE SCALE GENOMIC DNA]</scope>
    <source>
        <strain evidence="2 3">MA-22A</strain>
        <plasmid evidence="3">Plasmid pMaq22A_1p DNA</plasmid>
    </source>
</reference>
<organism evidence="2 3">
    <name type="scientific">Methylobacterium aquaticum</name>
    <dbReference type="NCBI Taxonomy" id="270351"/>
    <lineage>
        <taxon>Bacteria</taxon>
        <taxon>Pseudomonadati</taxon>
        <taxon>Pseudomonadota</taxon>
        <taxon>Alphaproteobacteria</taxon>
        <taxon>Hyphomicrobiales</taxon>
        <taxon>Methylobacteriaceae</taxon>
        <taxon>Methylobacterium</taxon>
    </lineage>
</organism>
<dbReference type="OrthoDB" id="7173889at2"/>
<dbReference type="RefSeq" id="WP_060850660.1">
    <property type="nucleotide sequence ID" value="NZ_AP014705.1"/>
</dbReference>
<dbReference type="EMBL" id="AP014705">
    <property type="protein sequence ID" value="BAQ49641.1"/>
    <property type="molecule type" value="Genomic_DNA"/>
</dbReference>
<protein>
    <submittedName>
        <fullName evidence="2">Uncharacterized protein</fullName>
    </submittedName>
</protein>
<feature type="region of interest" description="Disordered" evidence="1">
    <location>
        <begin position="33"/>
        <end position="63"/>
    </location>
</feature>
<dbReference type="AlphaFoldDB" id="A0A0C6FA28"/>
<sequence length="63" mass="7079">MAEIINLKQVRKARERAAKDAQAAENRVVFGRPKAAKTREEARKSLESARHEGHRLKTPDGEA</sequence>
<name>A0A0C6FA28_9HYPH</name>
<dbReference type="PATRIC" id="fig|270351.10.peg.6732"/>
<geneLocation type="plasmid" evidence="3">
    <name>pMaq22A_1p DNA</name>
</geneLocation>
<dbReference type="Proteomes" id="UP000061432">
    <property type="component" value="Plasmid pMaq22A_1p"/>
</dbReference>
<evidence type="ECO:0000313" key="2">
    <source>
        <dbReference type="EMBL" id="BAQ49641.1"/>
    </source>
</evidence>
<dbReference type="Pfam" id="PF13770">
    <property type="entry name" value="DUF4169"/>
    <property type="match status" value="1"/>
</dbReference>
<dbReference type="KEGG" id="maqu:Maq22A_1p37290"/>
<feature type="compositionally biased region" description="Basic and acidic residues" evidence="1">
    <location>
        <begin position="37"/>
        <end position="63"/>
    </location>
</feature>
<proteinExistence type="predicted"/>